<evidence type="ECO:0000313" key="4">
    <source>
        <dbReference type="Proteomes" id="UP000030686"/>
    </source>
</evidence>
<dbReference type="Proteomes" id="UP000030686">
    <property type="component" value="Unassembled WGS sequence"/>
</dbReference>
<feature type="region of interest" description="Disordered" evidence="2">
    <location>
        <begin position="35"/>
        <end position="65"/>
    </location>
</feature>
<name>W6QSU7_PENRF</name>
<dbReference type="EMBL" id="HG792016">
    <property type="protein sequence ID" value="CDM32567.1"/>
    <property type="molecule type" value="Genomic_DNA"/>
</dbReference>
<keyword evidence="1" id="KW-0175">Coiled coil</keyword>
<evidence type="ECO:0000313" key="3">
    <source>
        <dbReference type="EMBL" id="CDM32567.1"/>
    </source>
</evidence>
<feature type="region of interest" description="Disordered" evidence="2">
    <location>
        <begin position="329"/>
        <end position="368"/>
    </location>
</feature>
<protein>
    <submittedName>
        <fullName evidence="3">Genomic scaffold, ProqFM164S02</fullName>
    </submittedName>
</protein>
<keyword evidence="4" id="KW-1185">Reference proteome</keyword>
<evidence type="ECO:0000256" key="2">
    <source>
        <dbReference type="SAM" id="MobiDB-lite"/>
    </source>
</evidence>
<dbReference type="OrthoDB" id="4360605at2759"/>
<proteinExistence type="predicted"/>
<feature type="coiled-coil region" evidence="1">
    <location>
        <begin position="79"/>
        <end position="110"/>
    </location>
</feature>
<evidence type="ECO:0000256" key="1">
    <source>
        <dbReference type="SAM" id="Coils"/>
    </source>
</evidence>
<reference evidence="3" key="1">
    <citation type="journal article" date="2014" name="Nat. Commun.">
        <title>Multiple recent horizontal transfers of a large genomic region in cheese making fungi.</title>
        <authorList>
            <person name="Cheeseman K."/>
            <person name="Ropars J."/>
            <person name="Renault P."/>
            <person name="Dupont J."/>
            <person name="Gouzy J."/>
            <person name="Branca A."/>
            <person name="Abraham A.L."/>
            <person name="Ceppi M."/>
            <person name="Conseiller E."/>
            <person name="Debuchy R."/>
            <person name="Malagnac F."/>
            <person name="Goarin A."/>
            <person name="Silar P."/>
            <person name="Lacoste S."/>
            <person name="Sallet E."/>
            <person name="Bensimon A."/>
            <person name="Giraud T."/>
            <person name="Brygoo Y."/>
        </authorList>
    </citation>
    <scope>NUCLEOTIDE SEQUENCE [LARGE SCALE GENOMIC DNA]</scope>
    <source>
        <strain evidence="3">FM164</strain>
    </source>
</reference>
<gene>
    <name evidence="3" type="ORF">PROQFM164_S02g002718</name>
</gene>
<sequence>MAKNHKAFWEQADHCSKVQLHTAPSCYPLRSTWSRSKHNQNPLKPATGLHKHTASSITKTRNPRRKYNKVSYRKCLHIMSIVKEEIQKAQEEREEERHKHYQLLEQLKAEKTEETSKLQLAIAVRDTALADSQRVGHKICSGVTHTDPAEQSGPATQGHDTYLSISELNVPLPSQQEPEIPASLTYYSCYLFSFLNLKLTVVYPDLTQSQIAITQLLGTLNYSTSINHEGLYLNSQMLLTHSHQLRHYFPSRRSRIPPKKTLRTIKTMHVIICSESLVVEEGARLFEFRLYLRLSYAKKALSDTYYEEYQVYRSVESLQGKKYHILRKQHRTSAKVPGHSGRQKRPGDVRHSLVDSGSQSTLPENTST</sequence>
<organism evidence="3 4">
    <name type="scientific">Penicillium roqueforti (strain FM164)</name>
    <dbReference type="NCBI Taxonomy" id="1365484"/>
    <lineage>
        <taxon>Eukaryota</taxon>
        <taxon>Fungi</taxon>
        <taxon>Dikarya</taxon>
        <taxon>Ascomycota</taxon>
        <taxon>Pezizomycotina</taxon>
        <taxon>Eurotiomycetes</taxon>
        <taxon>Eurotiomycetidae</taxon>
        <taxon>Eurotiales</taxon>
        <taxon>Aspergillaceae</taxon>
        <taxon>Penicillium</taxon>
    </lineage>
</organism>
<accession>W6QSU7</accession>
<dbReference type="AlphaFoldDB" id="W6QSU7"/>
<feature type="compositionally biased region" description="Polar residues" evidence="2">
    <location>
        <begin position="355"/>
        <end position="368"/>
    </location>
</feature>